<evidence type="ECO:0000313" key="1">
    <source>
        <dbReference type="EMBL" id="WNC70371.1"/>
    </source>
</evidence>
<keyword evidence="2" id="KW-1185">Reference proteome</keyword>
<dbReference type="InterPro" id="IPR010836">
    <property type="entry name" value="SapC"/>
</dbReference>
<reference evidence="2" key="1">
    <citation type="submission" date="2023-09" db="EMBL/GenBank/DDBJ databases">
        <authorList>
            <person name="Li S."/>
            <person name="Li X."/>
            <person name="Zhang C."/>
            <person name="Zhao Z."/>
        </authorList>
    </citation>
    <scope>NUCLEOTIDE SEQUENCE [LARGE SCALE GENOMIC DNA]</scope>
    <source>
        <strain evidence="2">SQ345</strain>
    </source>
</reference>
<proteinExistence type="predicted"/>
<evidence type="ECO:0000313" key="2">
    <source>
        <dbReference type="Proteomes" id="UP001248581"/>
    </source>
</evidence>
<gene>
    <name evidence="1" type="ORF">RI845_06460</name>
</gene>
<dbReference type="Pfam" id="PF07277">
    <property type="entry name" value="SapC"/>
    <property type="match status" value="1"/>
</dbReference>
<organism evidence="1 2">
    <name type="scientific">Thalassotalea nanhaiensis</name>
    <dbReference type="NCBI Taxonomy" id="3065648"/>
    <lineage>
        <taxon>Bacteria</taxon>
        <taxon>Pseudomonadati</taxon>
        <taxon>Pseudomonadota</taxon>
        <taxon>Gammaproteobacteria</taxon>
        <taxon>Alteromonadales</taxon>
        <taxon>Colwelliaceae</taxon>
        <taxon>Thalassotalea</taxon>
    </lineage>
</organism>
<protein>
    <submittedName>
        <fullName evidence="1">SapC family protein</fullName>
    </submittedName>
</protein>
<name>A0ABY9TPP3_9GAMM</name>
<dbReference type="RefSeq" id="WP_348389511.1">
    <property type="nucleotide sequence ID" value="NZ_CP134146.1"/>
</dbReference>
<dbReference type="Proteomes" id="UP001248581">
    <property type="component" value="Chromosome"/>
</dbReference>
<dbReference type="EMBL" id="CP134146">
    <property type="protein sequence ID" value="WNC70371.1"/>
    <property type="molecule type" value="Genomic_DNA"/>
</dbReference>
<sequence length="236" mass="26497">MMSQNIQPLNKTAHAKTKIKPQANYTHAKGQHLAPVVVHEFARASSEFPVVFVKNTETGTFQPVALFGIKPGENLYTETETWEGTYAPAAVTNFPLSLVPESKDSDKFMVVIATDNAVVNEDEGNALFEEDGEESEYLTRRKEALGQYFEHSHITQAFTKELADKDLLIQQNLEISANGEKIQINGLYLVDEKKLNELSDEDYIALRKRGVLAPIYAHLNSMHQLHRLVKKKVALS</sequence>
<accession>A0ABY9TPP3</accession>